<dbReference type="PROSITE" id="PS50297">
    <property type="entry name" value="ANK_REP_REGION"/>
    <property type="match status" value="1"/>
</dbReference>
<feature type="compositionally biased region" description="Acidic residues" evidence="2">
    <location>
        <begin position="66"/>
        <end position="124"/>
    </location>
</feature>
<dbReference type="Gene3D" id="1.25.40.20">
    <property type="entry name" value="Ankyrin repeat-containing domain"/>
    <property type="match status" value="1"/>
</dbReference>
<dbReference type="InterPro" id="IPR003034">
    <property type="entry name" value="SAP_dom"/>
</dbReference>
<reference evidence="4 5" key="1">
    <citation type="submission" date="2024-02" db="EMBL/GenBank/DDBJ databases">
        <title>De novo assembly and annotation of 12 fungi associated with fruit tree decline syndrome in Ontario, Canada.</title>
        <authorList>
            <person name="Sulman M."/>
            <person name="Ellouze W."/>
            <person name="Ilyukhin E."/>
        </authorList>
    </citation>
    <scope>NUCLEOTIDE SEQUENCE [LARGE SCALE GENOMIC DNA]</scope>
    <source>
        <strain evidence="4 5">M169</strain>
    </source>
</reference>
<protein>
    <recommendedName>
        <fullName evidence="3">SAP domain-containing protein</fullName>
    </recommendedName>
</protein>
<evidence type="ECO:0000256" key="2">
    <source>
        <dbReference type="SAM" id="MobiDB-lite"/>
    </source>
</evidence>
<dbReference type="EMBL" id="JAKNSF020000067">
    <property type="protein sequence ID" value="KAK7722016.1"/>
    <property type="molecule type" value="Genomic_DNA"/>
</dbReference>
<dbReference type="PROSITE" id="PS50088">
    <property type="entry name" value="ANK_REPEAT"/>
    <property type="match status" value="1"/>
</dbReference>
<dbReference type="SUPFAM" id="SSF48403">
    <property type="entry name" value="Ankyrin repeat"/>
    <property type="match status" value="1"/>
</dbReference>
<keyword evidence="1" id="KW-0040">ANK repeat</keyword>
<dbReference type="InterPro" id="IPR002110">
    <property type="entry name" value="Ankyrin_rpt"/>
</dbReference>
<feature type="compositionally biased region" description="Gly residues" evidence="2">
    <location>
        <begin position="131"/>
        <end position="153"/>
    </location>
</feature>
<evidence type="ECO:0000313" key="5">
    <source>
        <dbReference type="Proteomes" id="UP001430848"/>
    </source>
</evidence>
<dbReference type="Proteomes" id="UP001430848">
    <property type="component" value="Unassembled WGS sequence"/>
</dbReference>
<gene>
    <name evidence="4" type="ORF">SLS63_009297</name>
</gene>
<comment type="caution">
    <text evidence="4">The sequence shown here is derived from an EMBL/GenBank/DDBJ whole genome shotgun (WGS) entry which is preliminary data.</text>
</comment>
<feature type="domain" description="SAP" evidence="3">
    <location>
        <begin position="20"/>
        <end position="54"/>
    </location>
</feature>
<evidence type="ECO:0000313" key="4">
    <source>
        <dbReference type="EMBL" id="KAK7722016.1"/>
    </source>
</evidence>
<name>A0ABR1P080_DIAER</name>
<dbReference type="InterPro" id="IPR036770">
    <property type="entry name" value="Ankyrin_rpt-contain_sf"/>
</dbReference>
<accession>A0ABR1P080</accession>
<evidence type="ECO:0000259" key="3">
    <source>
        <dbReference type="PROSITE" id="PS50800"/>
    </source>
</evidence>
<proteinExistence type="predicted"/>
<keyword evidence="5" id="KW-1185">Reference proteome</keyword>
<feature type="compositionally biased region" description="Acidic residues" evidence="2">
    <location>
        <begin position="180"/>
        <end position="190"/>
    </location>
</feature>
<evidence type="ECO:0000256" key="1">
    <source>
        <dbReference type="PROSITE-ProRule" id="PRU00023"/>
    </source>
</evidence>
<organism evidence="4 5">
    <name type="scientific">Diaporthe eres</name>
    <name type="common">Phomopsis oblonga</name>
    <dbReference type="NCBI Taxonomy" id="83184"/>
    <lineage>
        <taxon>Eukaryota</taxon>
        <taxon>Fungi</taxon>
        <taxon>Dikarya</taxon>
        <taxon>Ascomycota</taxon>
        <taxon>Pezizomycotina</taxon>
        <taxon>Sordariomycetes</taxon>
        <taxon>Sordariomycetidae</taxon>
        <taxon>Diaporthales</taxon>
        <taxon>Diaporthaceae</taxon>
        <taxon>Diaporthe</taxon>
        <taxon>Diaporthe eres species complex</taxon>
    </lineage>
</organism>
<feature type="repeat" description="ANK" evidence="1">
    <location>
        <begin position="352"/>
        <end position="384"/>
    </location>
</feature>
<feature type="region of interest" description="Disordered" evidence="2">
    <location>
        <begin position="59"/>
        <end position="208"/>
    </location>
</feature>
<dbReference type="PROSITE" id="PS50800">
    <property type="entry name" value="SAP"/>
    <property type="match status" value="1"/>
</dbReference>
<sequence length="497" mass="54689">MGSFGANYEDLVPGKDQYYFGNATVRGIRDQLRENGLPTSGIKYELYLRLTENGLRLYNDSRPDDIVDEDEDNGEPDNEDTSFEVDDSEIDNSEEDYVEGDESGEESEEDISEAGESESGDAGEDNNQGGEDQGGDGQEGDNQGGGNQGGDNQGGDDQAGDGQGGNQPRRSDRKRRRDDGDDGDDDDNDDGDRPDRGPPARSRRSLGVALPPELRTLVVENLNAPGVWNLIDSAPEEYLSSDFNALVLEARYQYRLDYPPPAPYDPPGAFRKTVPYPWPGPGPERPLSLLEWVARRATQDATFGAANRSRIMRVIDAYLQVYGTADPAALPMPNEREAILYYFRNRADLLTTNLTPLMHAARAQNPLALQLLLLRGANVNQVLNGMTALEHAGSSGFVLTPNYAHTFQTAYVLIGAGADVSVLGDDSRLQSSIALQLLTGDPVPAPGLELPDDFPRIDNLGLSIRQFIADERSHLFDRMLLTLFVIFYRTMVYPRYI</sequence>